<gene>
    <name evidence="1" type="ORF">GEAMG1_1033</name>
</gene>
<evidence type="ECO:0000313" key="2">
    <source>
        <dbReference type="Proteomes" id="UP001295463"/>
    </source>
</evidence>
<accession>A0ABM9D750</accession>
<name>A0ABM9D750_9BACT</name>
<evidence type="ECO:0008006" key="3">
    <source>
        <dbReference type="Google" id="ProtNLM"/>
    </source>
</evidence>
<dbReference type="InterPro" id="IPR014998">
    <property type="entry name" value="DUF1848"/>
</dbReference>
<proteinExistence type="predicted"/>
<sequence>MTEAPRIISASRRTDIPAWYTPWLLNRLQAGFCHYPNPRFPAKLHRVSLRSADVLGIVFWTRNPAPLLPHLGSLDHWGYDYYFQYTLTGYPRALEPFAPPVEQALATFRSLAQRLGPRRVIWRYDPIILGSTLTVPWHRDNFRRLADALDGATKRVVISVIDPYRKNRRLVEATVGSIDYHPEAYRELLQYLAQEAADRHLPMESCAEPSLSIPGISAGRCIDAGMFRAAGRHQRHGLRPGCGCHRSIDIGVNDTCPCGCCYCYATADPRKAREAAERHNPRWSCITGDIPETAFCAASDEGTP</sequence>
<evidence type="ECO:0000313" key="1">
    <source>
        <dbReference type="EMBL" id="CAH2030847.1"/>
    </source>
</evidence>
<dbReference type="EMBL" id="OW150024">
    <property type="protein sequence ID" value="CAH2030847.1"/>
    <property type="molecule type" value="Genomic_DNA"/>
</dbReference>
<dbReference type="Proteomes" id="UP001295463">
    <property type="component" value="Chromosome"/>
</dbReference>
<reference evidence="1 2" key="1">
    <citation type="submission" date="2022-03" db="EMBL/GenBank/DDBJ databases">
        <authorList>
            <person name="Koch H."/>
        </authorList>
    </citation>
    <scope>NUCLEOTIDE SEQUENCE [LARGE SCALE GENOMIC DNA]</scope>
    <source>
        <strain evidence="1 2">G1</strain>
    </source>
</reference>
<dbReference type="Pfam" id="PF08902">
    <property type="entry name" value="DUF1848"/>
    <property type="match status" value="1"/>
</dbReference>
<dbReference type="RefSeq" id="WP_305731719.1">
    <property type="nucleotide sequence ID" value="NZ_OW150024.1"/>
</dbReference>
<protein>
    <recommendedName>
        <fullName evidence="3">DUF1848 domain-containing protein</fullName>
    </recommendedName>
</protein>
<keyword evidence="2" id="KW-1185">Reference proteome</keyword>
<organism evidence="1 2">
    <name type="scientific">Trichlorobacter ammonificans</name>
    <dbReference type="NCBI Taxonomy" id="2916410"/>
    <lineage>
        <taxon>Bacteria</taxon>
        <taxon>Pseudomonadati</taxon>
        <taxon>Thermodesulfobacteriota</taxon>
        <taxon>Desulfuromonadia</taxon>
        <taxon>Geobacterales</taxon>
        <taxon>Geobacteraceae</taxon>
        <taxon>Trichlorobacter</taxon>
    </lineage>
</organism>